<comment type="caution">
    <text evidence="11">The sequence shown here is derived from an EMBL/GenBank/DDBJ whole genome shotgun (WGS) entry which is preliminary data.</text>
</comment>
<evidence type="ECO:0000256" key="4">
    <source>
        <dbReference type="ARBA" id="ARBA00022475"/>
    </source>
</evidence>
<feature type="transmembrane region" description="Helical" evidence="10">
    <location>
        <begin position="12"/>
        <end position="34"/>
    </location>
</feature>
<evidence type="ECO:0000256" key="9">
    <source>
        <dbReference type="ARBA" id="ARBA00023136"/>
    </source>
</evidence>
<dbReference type="InterPro" id="IPR012902">
    <property type="entry name" value="N_methyl_site"/>
</dbReference>
<dbReference type="InterPro" id="IPR045584">
    <property type="entry name" value="Pilin-like"/>
</dbReference>
<reference evidence="12" key="1">
    <citation type="journal article" date="2019" name="Int. J. Syst. Evol. Microbiol.">
        <title>The Global Catalogue of Microorganisms (GCM) 10K type strain sequencing project: providing services to taxonomists for standard genome sequencing and annotation.</title>
        <authorList>
            <consortium name="The Broad Institute Genomics Platform"/>
            <consortium name="The Broad Institute Genome Sequencing Center for Infectious Disease"/>
            <person name="Wu L."/>
            <person name="Ma J."/>
        </authorList>
    </citation>
    <scope>NUCLEOTIDE SEQUENCE [LARGE SCALE GENOMIC DNA]</scope>
    <source>
        <strain evidence="12">CGMCC 1.15304</strain>
    </source>
</reference>
<dbReference type="Proteomes" id="UP001595776">
    <property type="component" value="Unassembled WGS sequence"/>
</dbReference>
<sequence length="203" mass="22353">MLFRIRNDAGFSLVETMVATFIFALVSAAGVALLTSYQSGREMLQAADGRVSEITLAREVIKADLLAALDRPARMEMGEVRGFTGSAYLPDGLKLSLVRGGGMRAVLDTGESALERVDYVLEGDKLVRRTFKRTDITTANKPRDRVMLEGVKAMALRFESEGQWIEEWRPEVALKPLPNLAELSFQMANGRSLRFVLLVGGQA</sequence>
<evidence type="ECO:0000313" key="12">
    <source>
        <dbReference type="Proteomes" id="UP001595776"/>
    </source>
</evidence>
<evidence type="ECO:0000256" key="3">
    <source>
        <dbReference type="ARBA" id="ARBA00021539"/>
    </source>
</evidence>
<keyword evidence="12" id="KW-1185">Reference proteome</keyword>
<evidence type="ECO:0000256" key="1">
    <source>
        <dbReference type="ARBA" id="ARBA00004377"/>
    </source>
</evidence>
<dbReference type="PANTHER" id="PTHR39583">
    <property type="entry name" value="TYPE II SECRETION SYSTEM PROTEIN J-RELATED"/>
    <property type="match status" value="1"/>
</dbReference>
<keyword evidence="8 10" id="KW-1133">Transmembrane helix</keyword>
<dbReference type="Gene3D" id="3.10.610.10">
    <property type="entry name" value="GSPII I/J protein-like"/>
    <property type="match status" value="1"/>
</dbReference>
<keyword evidence="4" id="KW-1003">Cell membrane</keyword>
<protein>
    <recommendedName>
        <fullName evidence="3">Type II secretion system protein J</fullName>
    </recommendedName>
</protein>
<dbReference type="PANTHER" id="PTHR39583:SF2">
    <property type="entry name" value="TYPE II SECRETION SYSTEM PROTEIN J"/>
    <property type="match status" value="1"/>
</dbReference>
<dbReference type="SUPFAM" id="SSF54523">
    <property type="entry name" value="Pili subunits"/>
    <property type="match status" value="1"/>
</dbReference>
<comment type="similarity">
    <text evidence="2">Belongs to the GSP J family.</text>
</comment>
<accession>A0ABV8UAX3</accession>
<evidence type="ECO:0000313" key="11">
    <source>
        <dbReference type="EMBL" id="MFC4348030.1"/>
    </source>
</evidence>
<dbReference type="NCBIfam" id="TIGR02532">
    <property type="entry name" value="IV_pilin_GFxxxE"/>
    <property type="match status" value="1"/>
</dbReference>
<keyword evidence="7 10" id="KW-0812">Transmembrane</keyword>
<keyword evidence="5" id="KW-0488">Methylation</keyword>
<evidence type="ECO:0000256" key="10">
    <source>
        <dbReference type="SAM" id="Phobius"/>
    </source>
</evidence>
<evidence type="ECO:0000256" key="5">
    <source>
        <dbReference type="ARBA" id="ARBA00022481"/>
    </source>
</evidence>
<dbReference type="Pfam" id="PF07963">
    <property type="entry name" value="N_methyl"/>
    <property type="match status" value="1"/>
</dbReference>
<organism evidence="11 12">
    <name type="scientific">Kordiimonas lipolytica</name>
    <dbReference type="NCBI Taxonomy" id="1662421"/>
    <lineage>
        <taxon>Bacteria</taxon>
        <taxon>Pseudomonadati</taxon>
        <taxon>Pseudomonadota</taxon>
        <taxon>Alphaproteobacteria</taxon>
        <taxon>Kordiimonadales</taxon>
        <taxon>Kordiimonadaceae</taxon>
        <taxon>Kordiimonas</taxon>
    </lineage>
</organism>
<evidence type="ECO:0000256" key="7">
    <source>
        <dbReference type="ARBA" id="ARBA00022692"/>
    </source>
</evidence>
<dbReference type="InterPro" id="IPR010055">
    <property type="entry name" value="T2SS_protein-GspJ"/>
</dbReference>
<dbReference type="NCBIfam" id="TIGR01711">
    <property type="entry name" value="gspJ"/>
    <property type="match status" value="1"/>
</dbReference>
<proteinExistence type="inferred from homology"/>
<gene>
    <name evidence="11" type="primary">gspJ</name>
    <name evidence="11" type="ORF">ACFO5Q_09260</name>
</gene>
<evidence type="ECO:0000256" key="2">
    <source>
        <dbReference type="ARBA" id="ARBA00011084"/>
    </source>
</evidence>
<dbReference type="RefSeq" id="WP_068151771.1">
    <property type="nucleotide sequence ID" value="NZ_JBHSCR010000005.1"/>
</dbReference>
<dbReference type="InterPro" id="IPR051621">
    <property type="entry name" value="T2SS_protein_J"/>
</dbReference>
<dbReference type="EMBL" id="JBHSCR010000005">
    <property type="protein sequence ID" value="MFC4348030.1"/>
    <property type="molecule type" value="Genomic_DNA"/>
</dbReference>
<keyword evidence="9 10" id="KW-0472">Membrane</keyword>
<evidence type="ECO:0000256" key="8">
    <source>
        <dbReference type="ARBA" id="ARBA00022989"/>
    </source>
</evidence>
<name>A0ABV8UAX3_9PROT</name>
<comment type="subcellular location">
    <subcellularLocation>
        <location evidence="1">Cell inner membrane</location>
        <topology evidence="1">Single-pass membrane protein</topology>
    </subcellularLocation>
</comment>
<evidence type="ECO:0000256" key="6">
    <source>
        <dbReference type="ARBA" id="ARBA00022519"/>
    </source>
</evidence>
<keyword evidence="6" id="KW-0997">Cell inner membrane</keyword>
<dbReference type="Pfam" id="PF11612">
    <property type="entry name" value="T2SSJ"/>
    <property type="match status" value="1"/>
</dbReference>
<dbReference type="PROSITE" id="PS00409">
    <property type="entry name" value="PROKAR_NTER_METHYL"/>
    <property type="match status" value="1"/>
</dbReference>